<evidence type="ECO:0000259" key="7">
    <source>
        <dbReference type="PROSITE" id="PS51935"/>
    </source>
</evidence>
<dbReference type="OrthoDB" id="9813118at2"/>
<evidence type="ECO:0000256" key="2">
    <source>
        <dbReference type="ARBA" id="ARBA00022670"/>
    </source>
</evidence>
<evidence type="ECO:0000256" key="5">
    <source>
        <dbReference type="SAM" id="MobiDB-lite"/>
    </source>
</evidence>
<reference evidence="8 9" key="1">
    <citation type="submission" date="2016-10" db="EMBL/GenBank/DDBJ databases">
        <authorList>
            <person name="de Groot N.N."/>
        </authorList>
    </citation>
    <scope>NUCLEOTIDE SEQUENCE [LARGE SCALE GENOMIC DNA]</scope>
    <source>
        <strain evidence="8 9">DSM 45514</strain>
    </source>
</reference>
<sequence>MKWMLATAAAITMFFSPSLGQMPPSVEGILQSVFSTVNAPGDKKQEPANKPAEKAKEKPQQAAEKKVDKEKSEKKRISNSEGTSRDQVTEKPQKGASEATRDHSDSLQVPEKKGNDEKSGDQKKNSAQDQSQKATKQDQNEGQDQNQSKKPKWEQKADKIIQFGKKFMGTDYKLGAEYNKSGKFDCSSFTQYVYKKHGIKLNRTAGAQAKWDGQPIHDRSKLRKGDLVFFDASRSAKGRYKNIDHVGIYIGNNQILHTYKKGVGVTITKFNGSFWGKQAIMGARVIGDNGEEPH</sequence>
<dbReference type="PANTHER" id="PTHR47053:SF1">
    <property type="entry name" value="MUREIN DD-ENDOPEPTIDASE MEPH-RELATED"/>
    <property type="match status" value="1"/>
</dbReference>
<feature type="region of interest" description="Disordered" evidence="5">
    <location>
        <begin position="37"/>
        <end position="156"/>
    </location>
</feature>
<dbReference type="SUPFAM" id="SSF54001">
    <property type="entry name" value="Cysteine proteinases"/>
    <property type="match status" value="1"/>
</dbReference>
<protein>
    <submittedName>
        <fullName evidence="8">NlpC/P60 family protein</fullName>
    </submittedName>
</protein>
<feature type="domain" description="NlpC/P60" evidence="7">
    <location>
        <begin position="154"/>
        <end position="286"/>
    </location>
</feature>
<dbReference type="GO" id="GO:0006508">
    <property type="term" value="P:proteolysis"/>
    <property type="evidence" value="ECO:0007669"/>
    <property type="project" value="UniProtKB-KW"/>
</dbReference>
<dbReference type="Gene3D" id="3.90.1720.10">
    <property type="entry name" value="endopeptidase domain like (from Nostoc punctiforme)"/>
    <property type="match status" value="1"/>
</dbReference>
<feature type="chain" id="PRO_5011449157" evidence="6">
    <location>
        <begin position="21"/>
        <end position="294"/>
    </location>
</feature>
<dbReference type="GO" id="GO:0008234">
    <property type="term" value="F:cysteine-type peptidase activity"/>
    <property type="evidence" value="ECO:0007669"/>
    <property type="project" value="UniProtKB-KW"/>
</dbReference>
<dbReference type="InterPro" id="IPR038765">
    <property type="entry name" value="Papain-like_cys_pep_sf"/>
</dbReference>
<comment type="similarity">
    <text evidence="1">Belongs to the peptidase C40 family.</text>
</comment>
<name>A0A1G6PP82_9BACL</name>
<organism evidence="8 9">
    <name type="scientific">Melghirimyces thermohalophilus</name>
    <dbReference type="NCBI Taxonomy" id="1236220"/>
    <lineage>
        <taxon>Bacteria</taxon>
        <taxon>Bacillati</taxon>
        <taxon>Bacillota</taxon>
        <taxon>Bacilli</taxon>
        <taxon>Bacillales</taxon>
        <taxon>Thermoactinomycetaceae</taxon>
        <taxon>Melghirimyces</taxon>
    </lineage>
</organism>
<keyword evidence="4" id="KW-0788">Thiol protease</keyword>
<dbReference type="Proteomes" id="UP000199387">
    <property type="component" value="Unassembled WGS sequence"/>
</dbReference>
<evidence type="ECO:0000256" key="3">
    <source>
        <dbReference type="ARBA" id="ARBA00022801"/>
    </source>
</evidence>
<keyword evidence="6" id="KW-0732">Signal</keyword>
<proteinExistence type="inferred from homology"/>
<dbReference type="InterPro" id="IPR051202">
    <property type="entry name" value="Peptidase_C40"/>
</dbReference>
<feature type="compositionally biased region" description="Basic and acidic residues" evidence="5">
    <location>
        <begin position="41"/>
        <end position="126"/>
    </location>
</feature>
<gene>
    <name evidence="8" type="ORF">SAMN04488112_11781</name>
</gene>
<accession>A0A1G6PP82</accession>
<evidence type="ECO:0000256" key="4">
    <source>
        <dbReference type="ARBA" id="ARBA00022807"/>
    </source>
</evidence>
<evidence type="ECO:0000313" key="8">
    <source>
        <dbReference type="EMBL" id="SDC82020.1"/>
    </source>
</evidence>
<dbReference type="RefSeq" id="WP_091571766.1">
    <property type="nucleotide sequence ID" value="NZ_FMZA01000017.1"/>
</dbReference>
<keyword evidence="3" id="KW-0378">Hydrolase</keyword>
<dbReference type="Pfam" id="PF00877">
    <property type="entry name" value="NLPC_P60"/>
    <property type="match status" value="1"/>
</dbReference>
<dbReference type="STRING" id="1236220.SAMN04488112_11781"/>
<dbReference type="InterPro" id="IPR000064">
    <property type="entry name" value="NLP_P60_dom"/>
</dbReference>
<evidence type="ECO:0000256" key="6">
    <source>
        <dbReference type="SAM" id="SignalP"/>
    </source>
</evidence>
<evidence type="ECO:0000256" key="1">
    <source>
        <dbReference type="ARBA" id="ARBA00007074"/>
    </source>
</evidence>
<dbReference type="AlphaFoldDB" id="A0A1G6PP82"/>
<feature type="signal peptide" evidence="6">
    <location>
        <begin position="1"/>
        <end position="20"/>
    </location>
</feature>
<dbReference type="PANTHER" id="PTHR47053">
    <property type="entry name" value="MUREIN DD-ENDOPEPTIDASE MEPH-RELATED"/>
    <property type="match status" value="1"/>
</dbReference>
<dbReference type="EMBL" id="FMZA01000017">
    <property type="protein sequence ID" value="SDC82020.1"/>
    <property type="molecule type" value="Genomic_DNA"/>
</dbReference>
<keyword evidence="2" id="KW-0645">Protease</keyword>
<dbReference type="PROSITE" id="PS51935">
    <property type="entry name" value="NLPC_P60"/>
    <property type="match status" value="1"/>
</dbReference>
<evidence type="ECO:0000313" key="9">
    <source>
        <dbReference type="Proteomes" id="UP000199387"/>
    </source>
</evidence>
<keyword evidence="9" id="KW-1185">Reference proteome</keyword>